<name>A0AAN9TPU3_9HEMI</name>
<dbReference type="InterPro" id="IPR036236">
    <property type="entry name" value="Znf_C2H2_sf"/>
</dbReference>
<gene>
    <name evidence="10" type="ORF">V9T40_006491</name>
</gene>
<dbReference type="PANTHER" id="PTHR45986:SF1">
    <property type="entry name" value="ZINC FINGER MATRIN-TYPE PROTEIN 2"/>
    <property type="match status" value="1"/>
</dbReference>
<dbReference type="GO" id="GO:0005681">
    <property type="term" value="C:spliceosomal complex"/>
    <property type="evidence" value="ECO:0007669"/>
    <property type="project" value="InterPro"/>
</dbReference>
<dbReference type="InterPro" id="IPR040107">
    <property type="entry name" value="Snu23"/>
</dbReference>
<evidence type="ECO:0000256" key="2">
    <source>
        <dbReference type="ARBA" id="ARBA00022723"/>
    </source>
</evidence>
<keyword evidence="8" id="KW-0732">Signal</keyword>
<dbReference type="AlphaFoldDB" id="A0AAN9TPU3"/>
<dbReference type="SMART" id="SM00451">
    <property type="entry name" value="ZnF_U1"/>
    <property type="match status" value="1"/>
</dbReference>
<evidence type="ECO:0000256" key="7">
    <source>
        <dbReference type="SAM" id="MobiDB-lite"/>
    </source>
</evidence>
<dbReference type="GO" id="GO:0000398">
    <property type="term" value="P:mRNA splicing, via spliceosome"/>
    <property type="evidence" value="ECO:0007669"/>
    <property type="project" value="InterPro"/>
</dbReference>
<evidence type="ECO:0000256" key="4">
    <source>
        <dbReference type="ARBA" id="ARBA00022833"/>
    </source>
</evidence>
<evidence type="ECO:0000256" key="3">
    <source>
        <dbReference type="ARBA" id="ARBA00022771"/>
    </source>
</evidence>
<keyword evidence="5" id="KW-0238">DNA-binding</keyword>
<evidence type="ECO:0000259" key="9">
    <source>
        <dbReference type="SMART" id="SM00451"/>
    </source>
</evidence>
<feature type="signal peptide" evidence="8">
    <location>
        <begin position="1"/>
        <end position="22"/>
    </location>
</feature>
<dbReference type="InterPro" id="IPR031734">
    <property type="entry name" value="MBF2"/>
</dbReference>
<dbReference type="SUPFAM" id="SSF57667">
    <property type="entry name" value="beta-beta-alpha zinc fingers"/>
    <property type="match status" value="1"/>
</dbReference>
<keyword evidence="11" id="KW-1185">Reference proteome</keyword>
<evidence type="ECO:0000256" key="1">
    <source>
        <dbReference type="ARBA" id="ARBA00004123"/>
    </source>
</evidence>
<evidence type="ECO:0000313" key="11">
    <source>
        <dbReference type="Proteomes" id="UP001367676"/>
    </source>
</evidence>
<evidence type="ECO:0000256" key="5">
    <source>
        <dbReference type="ARBA" id="ARBA00023125"/>
    </source>
</evidence>
<dbReference type="PANTHER" id="PTHR45986">
    <property type="entry name" value="ZINC FINGER MATRIN-TYPE PROTEIN 2"/>
    <property type="match status" value="1"/>
</dbReference>
<keyword evidence="6" id="KW-0539">Nucleus</keyword>
<reference evidence="10 11" key="1">
    <citation type="submission" date="2024-03" db="EMBL/GenBank/DDBJ databases">
        <title>Adaptation during the transition from Ophiocordyceps entomopathogen to insect associate is accompanied by gene loss and intensified selection.</title>
        <authorList>
            <person name="Ward C.M."/>
            <person name="Onetto C.A."/>
            <person name="Borneman A.R."/>
        </authorList>
    </citation>
    <scope>NUCLEOTIDE SEQUENCE [LARGE SCALE GENOMIC DNA]</scope>
    <source>
        <strain evidence="10">AWRI1</strain>
        <tissue evidence="10">Single Adult Female</tissue>
    </source>
</reference>
<dbReference type="GO" id="GO:0003677">
    <property type="term" value="F:DNA binding"/>
    <property type="evidence" value="ECO:0007669"/>
    <property type="project" value="UniProtKB-KW"/>
</dbReference>
<feature type="compositionally biased region" description="Basic and acidic residues" evidence="7">
    <location>
        <begin position="302"/>
        <end position="313"/>
    </location>
</feature>
<feature type="domain" description="U1-type" evidence="9">
    <location>
        <begin position="210"/>
        <end position="244"/>
    </location>
</feature>
<keyword evidence="3" id="KW-0863">Zinc-finger</keyword>
<sequence>MSLQTVINLFFVTCIVFSCIYGLPSELEDDEESHYSHRHLLSQKECLKYNSTFGRREPNDLQVDVIKVEKGKKWMGQVKHTISYNRKGKTPDNTTLIEIINKDKECNCYGNQIVLEKGGVYHHFGELNFLSENNCGLNYLQVEDHRRKWDREQFERIAIERLAEELEKDEGYKKPAVRRELLKQRDYKVDLDSKLGKSIVITKNTPSSQSGGYYCNVCDCVVKDSINFLDHINGKKHQRNLGMSMRVERSTLDQVQKRFELNKRKLEEKKKDYDLEQRVKELREEEEKLKEYRREKKREKKRKLDDDLMKSNDDDNMASIMGFSGFGSSKK</sequence>
<dbReference type="Pfam" id="PF12171">
    <property type="entry name" value="zf-C2H2_jaz"/>
    <property type="match status" value="1"/>
</dbReference>
<keyword evidence="4" id="KW-0862">Zinc</keyword>
<organism evidence="10 11">
    <name type="scientific">Parthenolecanium corni</name>
    <dbReference type="NCBI Taxonomy" id="536013"/>
    <lineage>
        <taxon>Eukaryota</taxon>
        <taxon>Metazoa</taxon>
        <taxon>Ecdysozoa</taxon>
        <taxon>Arthropoda</taxon>
        <taxon>Hexapoda</taxon>
        <taxon>Insecta</taxon>
        <taxon>Pterygota</taxon>
        <taxon>Neoptera</taxon>
        <taxon>Paraneoptera</taxon>
        <taxon>Hemiptera</taxon>
        <taxon>Sternorrhyncha</taxon>
        <taxon>Coccoidea</taxon>
        <taxon>Coccidae</taxon>
        <taxon>Parthenolecanium</taxon>
    </lineage>
</organism>
<dbReference type="InterPro" id="IPR003604">
    <property type="entry name" value="Matrin/U1-like-C_Znf_C2H2"/>
</dbReference>
<dbReference type="FunFam" id="3.30.160.60:FF:000282">
    <property type="entry name" value="Zinc finger, matrin-type 2"/>
    <property type="match status" value="1"/>
</dbReference>
<feature type="region of interest" description="Disordered" evidence="7">
    <location>
        <begin position="292"/>
        <end position="331"/>
    </location>
</feature>
<evidence type="ECO:0000313" key="10">
    <source>
        <dbReference type="EMBL" id="KAK7598256.1"/>
    </source>
</evidence>
<comment type="caution">
    <text evidence="10">The sequence shown here is derived from an EMBL/GenBank/DDBJ whole genome shotgun (WGS) entry which is preliminary data.</text>
</comment>
<dbReference type="EMBL" id="JBBCAQ010000014">
    <property type="protein sequence ID" value="KAK7598256.1"/>
    <property type="molecule type" value="Genomic_DNA"/>
</dbReference>
<dbReference type="InterPro" id="IPR022755">
    <property type="entry name" value="Znf_C2H2_jaz"/>
</dbReference>
<proteinExistence type="predicted"/>
<dbReference type="Gene3D" id="3.30.160.60">
    <property type="entry name" value="Classic Zinc Finger"/>
    <property type="match status" value="1"/>
</dbReference>
<feature type="chain" id="PRO_5042922377" description="U1-type domain-containing protein" evidence="8">
    <location>
        <begin position="23"/>
        <end position="331"/>
    </location>
</feature>
<dbReference type="Pfam" id="PF15868">
    <property type="entry name" value="MBF2"/>
    <property type="match status" value="1"/>
</dbReference>
<dbReference type="GO" id="GO:0008270">
    <property type="term" value="F:zinc ion binding"/>
    <property type="evidence" value="ECO:0007669"/>
    <property type="project" value="UniProtKB-KW"/>
</dbReference>
<accession>A0AAN9TPU3</accession>
<dbReference type="Proteomes" id="UP001367676">
    <property type="component" value="Unassembled WGS sequence"/>
</dbReference>
<evidence type="ECO:0000256" key="8">
    <source>
        <dbReference type="SAM" id="SignalP"/>
    </source>
</evidence>
<evidence type="ECO:0000256" key="6">
    <source>
        <dbReference type="ARBA" id="ARBA00023242"/>
    </source>
</evidence>
<keyword evidence="2" id="KW-0479">Metal-binding</keyword>
<protein>
    <recommendedName>
        <fullName evidence="9">U1-type domain-containing protein</fullName>
    </recommendedName>
</protein>
<comment type="subcellular location">
    <subcellularLocation>
        <location evidence="1">Nucleus</location>
    </subcellularLocation>
</comment>
<dbReference type="GO" id="GO:0046540">
    <property type="term" value="C:U4/U6 x U5 tri-snRNP complex"/>
    <property type="evidence" value="ECO:0007669"/>
    <property type="project" value="TreeGrafter"/>
</dbReference>